<feature type="domain" description="Gryzun putative trafficking through Golgi" evidence="2">
    <location>
        <begin position="200"/>
        <end position="264"/>
    </location>
</feature>
<evidence type="ECO:0000313" key="4">
    <source>
        <dbReference type="Proteomes" id="UP000013827"/>
    </source>
</evidence>
<sequence length="302" mass="31455">MVEAVPAVEVRCEYLFSPTRTARGSLARDEPLHLLVTASCLAPLAAGLVLHSLEARPSLVRPSLVRGQPALEAVSAGGLGARCDALLREGSEHTALFALRPCADLPAQSLGTVVASWSRAPLEPGAEPSTDGGAEGSGTEPAAALAPERSARLASPAAAALPLPPREALPFAPPASSTEAALPAVAVEPVEFDLALTVPSEGRLGALLQLQLSITNRTDALHTFRLSFSENEAFLFSGFKLQQFQLPPGFGHTAKFNLVPILSGPAQLPPLRLLCTSTNAELLDPKARRLVFVAPGGVQRNA</sequence>
<dbReference type="STRING" id="2903.R1CHU5"/>
<keyword evidence="4" id="KW-1185">Reference proteome</keyword>
<feature type="region of interest" description="Disordered" evidence="1">
    <location>
        <begin position="121"/>
        <end position="149"/>
    </location>
</feature>
<evidence type="ECO:0000313" key="3">
    <source>
        <dbReference type="EnsemblProtists" id="EOD22408"/>
    </source>
</evidence>
<dbReference type="eggNOG" id="KOG4386">
    <property type="taxonomic scope" value="Eukaryota"/>
</dbReference>
<dbReference type="HOGENOM" id="CLU_922651_0_0_1"/>
<dbReference type="KEGG" id="ehx:EMIHUDRAFT_469658"/>
<accession>A0A0D3JFX3</accession>
<dbReference type="InterPro" id="IPR012880">
    <property type="entry name" value="Gryzun"/>
</dbReference>
<evidence type="ECO:0000256" key="1">
    <source>
        <dbReference type="SAM" id="MobiDB-lite"/>
    </source>
</evidence>
<dbReference type="PANTHER" id="PTHR14374:SF0">
    <property type="entry name" value="TRAFFICKING PROTEIN PARTICLE COMPLEX SUBUNIT 11"/>
    <property type="match status" value="1"/>
</dbReference>
<organism evidence="3 4">
    <name type="scientific">Emiliania huxleyi (strain CCMP1516)</name>
    <dbReference type="NCBI Taxonomy" id="280463"/>
    <lineage>
        <taxon>Eukaryota</taxon>
        <taxon>Haptista</taxon>
        <taxon>Haptophyta</taxon>
        <taxon>Prymnesiophyceae</taxon>
        <taxon>Isochrysidales</taxon>
        <taxon>Noelaerhabdaceae</taxon>
        <taxon>Emiliania</taxon>
    </lineage>
</organism>
<dbReference type="Proteomes" id="UP000013827">
    <property type="component" value="Unassembled WGS sequence"/>
</dbReference>
<reference evidence="4" key="1">
    <citation type="journal article" date="2013" name="Nature">
        <title>Pan genome of the phytoplankton Emiliania underpins its global distribution.</title>
        <authorList>
            <person name="Read B.A."/>
            <person name="Kegel J."/>
            <person name="Klute M.J."/>
            <person name="Kuo A."/>
            <person name="Lefebvre S.C."/>
            <person name="Maumus F."/>
            <person name="Mayer C."/>
            <person name="Miller J."/>
            <person name="Monier A."/>
            <person name="Salamov A."/>
            <person name="Young J."/>
            <person name="Aguilar M."/>
            <person name="Claverie J.M."/>
            <person name="Frickenhaus S."/>
            <person name="Gonzalez K."/>
            <person name="Herman E.K."/>
            <person name="Lin Y.C."/>
            <person name="Napier J."/>
            <person name="Ogata H."/>
            <person name="Sarno A.F."/>
            <person name="Shmutz J."/>
            <person name="Schroeder D."/>
            <person name="de Vargas C."/>
            <person name="Verret F."/>
            <person name="von Dassow P."/>
            <person name="Valentin K."/>
            <person name="Van de Peer Y."/>
            <person name="Wheeler G."/>
            <person name="Dacks J.B."/>
            <person name="Delwiche C.F."/>
            <person name="Dyhrman S.T."/>
            <person name="Glockner G."/>
            <person name="John U."/>
            <person name="Richards T."/>
            <person name="Worden A.Z."/>
            <person name="Zhang X."/>
            <person name="Grigoriev I.V."/>
            <person name="Allen A.E."/>
            <person name="Bidle K."/>
            <person name="Borodovsky M."/>
            <person name="Bowler C."/>
            <person name="Brownlee C."/>
            <person name="Cock J.M."/>
            <person name="Elias M."/>
            <person name="Gladyshev V.N."/>
            <person name="Groth M."/>
            <person name="Guda C."/>
            <person name="Hadaegh A."/>
            <person name="Iglesias-Rodriguez M.D."/>
            <person name="Jenkins J."/>
            <person name="Jones B.M."/>
            <person name="Lawson T."/>
            <person name="Leese F."/>
            <person name="Lindquist E."/>
            <person name="Lobanov A."/>
            <person name="Lomsadze A."/>
            <person name="Malik S.B."/>
            <person name="Marsh M.E."/>
            <person name="Mackinder L."/>
            <person name="Mock T."/>
            <person name="Mueller-Roeber B."/>
            <person name="Pagarete A."/>
            <person name="Parker M."/>
            <person name="Probert I."/>
            <person name="Quesneville H."/>
            <person name="Raines C."/>
            <person name="Rensing S.A."/>
            <person name="Riano-Pachon D.M."/>
            <person name="Richier S."/>
            <person name="Rokitta S."/>
            <person name="Shiraiwa Y."/>
            <person name="Soanes D.M."/>
            <person name="van der Giezen M."/>
            <person name="Wahlund T.M."/>
            <person name="Williams B."/>
            <person name="Wilson W."/>
            <person name="Wolfe G."/>
            <person name="Wurch L.L."/>
        </authorList>
    </citation>
    <scope>NUCLEOTIDE SEQUENCE</scope>
</reference>
<name>A0A0D3JFX3_EMIH1</name>
<dbReference type="RefSeq" id="XP_005774837.1">
    <property type="nucleotide sequence ID" value="XM_005774780.1"/>
</dbReference>
<proteinExistence type="predicted"/>
<dbReference type="AlphaFoldDB" id="A0A0D3JFX3"/>
<dbReference type="PANTHER" id="PTHR14374">
    <property type="entry name" value="FOIE GRAS"/>
    <property type="match status" value="1"/>
</dbReference>
<dbReference type="PaxDb" id="2903-EOD22408"/>
<dbReference type="EnsemblProtists" id="EOD22408">
    <property type="protein sequence ID" value="EOD22408"/>
    <property type="gene ID" value="EMIHUDRAFT_469658"/>
</dbReference>
<reference evidence="3" key="2">
    <citation type="submission" date="2024-10" db="UniProtKB">
        <authorList>
            <consortium name="EnsemblProtists"/>
        </authorList>
    </citation>
    <scope>IDENTIFICATION</scope>
</reference>
<evidence type="ECO:0000259" key="2">
    <source>
        <dbReference type="Pfam" id="PF07919"/>
    </source>
</evidence>
<dbReference type="GeneID" id="17267953"/>
<dbReference type="Pfam" id="PF07919">
    <property type="entry name" value="Gryzun"/>
    <property type="match status" value="1"/>
</dbReference>
<protein>
    <recommendedName>
        <fullName evidence="2">Gryzun putative trafficking through Golgi domain-containing protein</fullName>
    </recommendedName>
</protein>